<dbReference type="KEGG" id="kbs:EPA93_37895"/>
<evidence type="ECO:0000313" key="2">
    <source>
        <dbReference type="Proteomes" id="UP000290365"/>
    </source>
</evidence>
<name>A0A4P6K1A0_KTERU</name>
<sequence>MQSRPLIECRYGWGRLLRLYQDYLEIDSTVYALGNVVHVHASYTRVLNISAARLKLQFKDSQVVLRSVITVEDVKRLVDYLQQYISSRVPSDSVKPFAEEGEVVGGQQENDSEFAANLPGEAPAASYNFPASANFPNAAAAQMAGAGSSPLDEDEHWRKEQMQPFALPVVVPPTRSQQQELRIRKLGSLQAVYSRQEHGFDVDKLARQLDEEPLPLVDVPIRLPPGECAHYCVSATLYREALDEAHECLMKDHGLLILTNKHLIHLGRKCQYMLGYERLLRVSRLHQAIVFQAEHWPQREVFEVRRPLECTMYLECILKQFQQQRVNNSLAQQYDRYADLAYVTPDAAHMTPGT</sequence>
<dbReference type="AlphaFoldDB" id="A0A4P6K1A0"/>
<reference evidence="1 2" key="1">
    <citation type="submission" date="2019-01" db="EMBL/GenBank/DDBJ databases">
        <title>Ktedonosporobacter rubrisoli SCAWS-G2.</title>
        <authorList>
            <person name="Huang Y."/>
            <person name="Yan B."/>
        </authorList>
    </citation>
    <scope>NUCLEOTIDE SEQUENCE [LARGE SCALE GENOMIC DNA]</scope>
    <source>
        <strain evidence="1 2">SCAWS-G2</strain>
    </source>
</reference>
<proteinExistence type="predicted"/>
<accession>A0A4P6K1A0</accession>
<protein>
    <submittedName>
        <fullName evidence="1">Uncharacterized protein</fullName>
    </submittedName>
</protein>
<dbReference type="RefSeq" id="WP_129892501.1">
    <property type="nucleotide sequence ID" value="NZ_CP035758.1"/>
</dbReference>
<dbReference type="Proteomes" id="UP000290365">
    <property type="component" value="Chromosome"/>
</dbReference>
<evidence type="ECO:0000313" key="1">
    <source>
        <dbReference type="EMBL" id="QBD81440.1"/>
    </source>
</evidence>
<gene>
    <name evidence="1" type="ORF">EPA93_37895</name>
</gene>
<keyword evidence="2" id="KW-1185">Reference proteome</keyword>
<organism evidence="1 2">
    <name type="scientific">Ktedonosporobacter rubrisoli</name>
    <dbReference type="NCBI Taxonomy" id="2509675"/>
    <lineage>
        <taxon>Bacteria</taxon>
        <taxon>Bacillati</taxon>
        <taxon>Chloroflexota</taxon>
        <taxon>Ktedonobacteria</taxon>
        <taxon>Ktedonobacterales</taxon>
        <taxon>Ktedonosporobacteraceae</taxon>
        <taxon>Ktedonosporobacter</taxon>
    </lineage>
</organism>
<dbReference type="OrthoDB" id="149380at2"/>
<dbReference type="EMBL" id="CP035758">
    <property type="protein sequence ID" value="QBD81440.1"/>
    <property type="molecule type" value="Genomic_DNA"/>
</dbReference>